<protein>
    <recommendedName>
        <fullName evidence="3">5-methylcytosine-specific restriction enzyme subunit McrC</fullName>
    </recommendedName>
</protein>
<evidence type="ECO:0000313" key="2">
    <source>
        <dbReference type="Proteomes" id="UP000013111"/>
    </source>
</evidence>
<dbReference type="EMBL" id="CAPB01000002">
    <property type="protein sequence ID" value="CCO92048.1"/>
    <property type="molecule type" value="Genomic_DNA"/>
</dbReference>
<comment type="caution">
    <text evidence="1">The sequence shown here is derived from an EMBL/GenBank/DDBJ whole genome shotgun (WGS) entry which is preliminary data.</text>
</comment>
<evidence type="ECO:0000313" key="1">
    <source>
        <dbReference type="EMBL" id="CCO92048.1"/>
    </source>
</evidence>
<gene>
    <name evidence="1" type="ORF">BN437_0067</name>
</gene>
<accession>A0A831A154</accession>
<evidence type="ECO:0008006" key="3">
    <source>
        <dbReference type="Google" id="ProtNLM"/>
    </source>
</evidence>
<name>A0A831A154_ERWAM</name>
<organism evidence="1 2">
    <name type="scientific">Erwinia amylovora NBRC 12687 = CFBP 1232</name>
    <dbReference type="NCBI Taxonomy" id="1219359"/>
    <lineage>
        <taxon>Bacteria</taxon>
        <taxon>Pseudomonadati</taxon>
        <taxon>Pseudomonadota</taxon>
        <taxon>Gammaproteobacteria</taxon>
        <taxon>Enterobacterales</taxon>
        <taxon>Erwiniaceae</taxon>
        <taxon>Erwinia</taxon>
    </lineage>
</organism>
<dbReference type="PANTHER" id="PTHR38733:SF1">
    <property type="entry name" value="TYPE IV METHYL-DIRECTED RESTRICTION ENZYME ECOKMCRBC"/>
    <property type="match status" value="1"/>
</dbReference>
<dbReference type="Proteomes" id="UP000013111">
    <property type="component" value="Unassembled WGS sequence"/>
</dbReference>
<proteinExistence type="predicted"/>
<dbReference type="AlphaFoldDB" id="A0A831A154"/>
<sequence length="425" mass="49195">MMIIEAKERTEVNVDINLIVKNGNKLDIYPEIRNFFSIDYKPKNNALILFSGKYIGLIPINESLAIDIKPKFSIGNINRMILTSGEYLQALTFFNRHYSESAVDSNITFKFLIECFIREMKALYENGLLKDFIKRNAISSNIKGKLNVSHSIKKLWSKGMFHKASVDFDKFTPDNDVNKFIKCALFQSLVELRRNHRELKKLIQDNVFFLEMFDGVKSFQGSNPLNLYNPYNDFGIIRNYYKNIVKSAELILSKKGISFELTEENVFLNSYYIDMETIFEKYLFVFLKEYFLNNHPELSVKDGNTDGKKKFFNAQSLATGDAKPDVIIKKGESTLLIADAKYKSKTKDTDRYQIISHAVSFDCKYTVLISPRPENHNGEKMRKIGDVGDTLKINVYEYFIDLSNPDLENEESELAESLFNLVKNY</sequence>
<dbReference type="InterPro" id="IPR019292">
    <property type="entry name" value="McrC"/>
</dbReference>
<dbReference type="GeneID" id="97607685"/>
<dbReference type="PANTHER" id="PTHR38733">
    <property type="entry name" value="PROTEIN MCRC"/>
    <property type="match status" value="1"/>
</dbReference>
<dbReference type="RefSeq" id="WP_004154783.1">
    <property type="nucleotide sequence ID" value="NZ_BAYW01000017.1"/>
</dbReference>
<reference evidence="1 2" key="1">
    <citation type="submission" date="2012-11" db="EMBL/GenBank/DDBJ databases">
        <authorList>
            <person name="Linke B."/>
        </authorList>
    </citation>
    <scope>NUCLEOTIDE SEQUENCE [LARGE SCALE GENOMIC DNA]</scope>
    <source>
        <strain evidence="2">CFBP 1232</strain>
    </source>
</reference>
<reference evidence="1 2" key="2">
    <citation type="submission" date="2013-04" db="EMBL/GenBank/DDBJ databases">
        <title>Comparative genomics of 12 strains of Erwinia amylovora identifies a pan-genome with a large conserved core and provides insights into host specificity.</title>
        <authorList>
            <person name="Mann R.A."/>
            <person name="Smits T.H.M."/>
            <person name="Buehlmann A."/>
            <person name="Blom J."/>
            <person name="Goesmann A."/>
            <person name="Frey J.E."/>
            <person name="Plummer K.M."/>
            <person name="Beer S.V."/>
            <person name="Luck J."/>
            <person name="Duffy B."/>
            <person name="Rodoni B."/>
        </authorList>
    </citation>
    <scope>NUCLEOTIDE SEQUENCE [LARGE SCALE GENOMIC DNA]</scope>
    <source>
        <strain evidence="2">CFBP 1232</strain>
    </source>
</reference>
<dbReference type="Pfam" id="PF10117">
    <property type="entry name" value="McrBC"/>
    <property type="match status" value="1"/>
</dbReference>